<dbReference type="EMBL" id="CAJNJA010037871">
    <property type="protein sequence ID" value="CAE7739563.1"/>
    <property type="molecule type" value="Genomic_DNA"/>
</dbReference>
<evidence type="ECO:0000313" key="2">
    <source>
        <dbReference type="Proteomes" id="UP000601435"/>
    </source>
</evidence>
<feature type="non-terminal residue" evidence="1">
    <location>
        <position position="93"/>
    </location>
</feature>
<protein>
    <submittedName>
        <fullName evidence="1">DCL1 protein</fullName>
    </submittedName>
</protein>
<dbReference type="SUPFAM" id="SSF52540">
    <property type="entry name" value="P-loop containing nucleoside triphosphate hydrolases"/>
    <property type="match status" value="1"/>
</dbReference>
<proteinExistence type="predicted"/>
<organism evidence="1 2">
    <name type="scientific">Symbiodinium necroappetens</name>
    <dbReference type="NCBI Taxonomy" id="1628268"/>
    <lineage>
        <taxon>Eukaryota</taxon>
        <taxon>Sar</taxon>
        <taxon>Alveolata</taxon>
        <taxon>Dinophyceae</taxon>
        <taxon>Suessiales</taxon>
        <taxon>Symbiodiniaceae</taxon>
        <taxon>Symbiodinium</taxon>
    </lineage>
</organism>
<dbReference type="PANTHER" id="PTHR14074">
    <property type="entry name" value="HELICASE WITH DEATH DOMAIN-RELATED"/>
    <property type="match status" value="1"/>
</dbReference>
<dbReference type="PANTHER" id="PTHR14074:SF16">
    <property type="entry name" value="ANTIVIRAL INNATE IMMUNE RESPONSE RECEPTOR RIG-I"/>
    <property type="match status" value="1"/>
</dbReference>
<sequence>MDQGFLQVAQLSLLVFDECHRAKGNHPMAAIMADFVQHAPESQRPRILGLTASFFDGAMKNRKQVEKHRLELELRLLSSIYSPDLPEDAAAPA</sequence>
<keyword evidence="2" id="KW-1185">Reference proteome</keyword>
<dbReference type="Gene3D" id="3.40.50.300">
    <property type="entry name" value="P-loop containing nucleotide triphosphate hydrolases"/>
    <property type="match status" value="1"/>
</dbReference>
<dbReference type="Proteomes" id="UP000601435">
    <property type="component" value="Unassembled WGS sequence"/>
</dbReference>
<name>A0A812XMF6_9DINO</name>
<dbReference type="InterPro" id="IPR027417">
    <property type="entry name" value="P-loop_NTPase"/>
</dbReference>
<comment type="caution">
    <text evidence="1">The sequence shown here is derived from an EMBL/GenBank/DDBJ whole genome shotgun (WGS) entry which is preliminary data.</text>
</comment>
<reference evidence="1" key="1">
    <citation type="submission" date="2021-02" db="EMBL/GenBank/DDBJ databases">
        <authorList>
            <person name="Dougan E. K."/>
            <person name="Rhodes N."/>
            <person name="Thang M."/>
            <person name="Chan C."/>
        </authorList>
    </citation>
    <scope>NUCLEOTIDE SEQUENCE</scope>
</reference>
<dbReference type="GO" id="GO:0005737">
    <property type="term" value="C:cytoplasm"/>
    <property type="evidence" value="ECO:0007669"/>
    <property type="project" value="TreeGrafter"/>
</dbReference>
<accession>A0A812XMF6</accession>
<evidence type="ECO:0000313" key="1">
    <source>
        <dbReference type="EMBL" id="CAE7739563.1"/>
    </source>
</evidence>
<dbReference type="AlphaFoldDB" id="A0A812XMF6"/>
<gene>
    <name evidence="1" type="primary">DCL1</name>
    <name evidence="1" type="ORF">SNEC2469_LOCUS21366</name>
</gene>
<dbReference type="OrthoDB" id="416741at2759"/>
<dbReference type="InterPro" id="IPR051363">
    <property type="entry name" value="RLR_Helicase"/>
</dbReference>